<dbReference type="AlphaFoldDB" id="A0A4Y2E3C8"/>
<evidence type="ECO:0000313" key="2">
    <source>
        <dbReference type="Proteomes" id="UP000499080"/>
    </source>
</evidence>
<dbReference type="Proteomes" id="UP000499080">
    <property type="component" value="Unassembled WGS sequence"/>
</dbReference>
<proteinExistence type="predicted"/>
<name>A0A4Y2E3C8_ARAVE</name>
<gene>
    <name evidence="1" type="ORF">AVEN_183972_1</name>
</gene>
<reference evidence="1 2" key="1">
    <citation type="journal article" date="2019" name="Sci. Rep.">
        <title>Orb-weaving spider Araneus ventricosus genome elucidates the spidroin gene catalogue.</title>
        <authorList>
            <person name="Kono N."/>
            <person name="Nakamura H."/>
            <person name="Ohtoshi R."/>
            <person name="Moran D.A.P."/>
            <person name="Shinohara A."/>
            <person name="Yoshida Y."/>
            <person name="Fujiwara M."/>
            <person name="Mori M."/>
            <person name="Tomita M."/>
            <person name="Arakawa K."/>
        </authorList>
    </citation>
    <scope>NUCLEOTIDE SEQUENCE [LARGE SCALE GENOMIC DNA]</scope>
</reference>
<organism evidence="1 2">
    <name type="scientific">Araneus ventricosus</name>
    <name type="common">Orbweaver spider</name>
    <name type="synonym">Epeira ventricosa</name>
    <dbReference type="NCBI Taxonomy" id="182803"/>
    <lineage>
        <taxon>Eukaryota</taxon>
        <taxon>Metazoa</taxon>
        <taxon>Ecdysozoa</taxon>
        <taxon>Arthropoda</taxon>
        <taxon>Chelicerata</taxon>
        <taxon>Arachnida</taxon>
        <taxon>Araneae</taxon>
        <taxon>Araneomorphae</taxon>
        <taxon>Entelegynae</taxon>
        <taxon>Araneoidea</taxon>
        <taxon>Araneidae</taxon>
        <taxon>Araneus</taxon>
    </lineage>
</organism>
<dbReference type="EMBL" id="BGPR01000481">
    <property type="protein sequence ID" value="GBM22538.1"/>
    <property type="molecule type" value="Genomic_DNA"/>
</dbReference>
<keyword evidence="2" id="KW-1185">Reference proteome</keyword>
<sequence length="133" mass="15625">MNITTFRYSDKFCGRYCNIEHSFIVYIGYTCTASDPLPYFSSRWVFLDSEIWAFTDTKMSFLKRKRKEDLISSATDLGENSAPTFSKVDLVSLIQGNKRYNEDDAKLMLETVVTEREERFKLQAEQKKRSRND</sequence>
<protein>
    <submittedName>
        <fullName evidence="1">Uncharacterized protein</fullName>
    </submittedName>
</protein>
<dbReference type="OrthoDB" id="6466849at2759"/>
<comment type="caution">
    <text evidence="1">The sequence shown here is derived from an EMBL/GenBank/DDBJ whole genome shotgun (WGS) entry which is preliminary data.</text>
</comment>
<accession>A0A4Y2E3C8</accession>
<evidence type="ECO:0000313" key="1">
    <source>
        <dbReference type="EMBL" id="GBM22538.1"/>
    </source>
</evidence>